<dbReference type="Proteomes" id="UP000322545">
    <property type="component" value="Unassembled WGS sequence"/>
</dbReference>
<dbReference type="AlphaFoldDB" id="A0A1M7F7P5"/>
<reference evidence="2 3" key="1">
    <citation type="submission" date="2016-11" db="EMBL/GenBank/DDBJ databases">
        <authorList>
            <person name="Varghese N."/>
            <person name="Submissions S."/>
        </authorList>
    </citation>
    <scope>NUCLEOTIDE SEQUENCE [LARGE SCALE GENOMIC DNA]</scope>
    <source>
        <strain evidence="2 3">DSM 28249</strain>
    </source>
</reference>
<keyword evidence="3" id="KW-1185">Reference proteome</keyword>
<feature type="region of interest" description="Disordered" evidence="1">
    <location>
        <begin position="19"/>
        <end position="49"/>
    </location>
</feature>
<name>A0A1M7F7P5_9RHOB</name>
<evidence type="ECO:0000313" key="2">
    <source>
        <dbReference type="EMBL" id="SHL99768.1"/>
    </source>
</evidence>
<dbReference type="EMBL" id="FRCB01000004">
    <property type="protein sequence ID" value="SHL99768.1"/>
    <property type="molecule type" value="Genomic_DNA"/>
</dbReference>
<gene>
    <name evidence="2" type="ORF">SAMN05443432_10473</name>
</gene>
<accession>A0A1M7F7P5</accession>
<protein>
    <submittedName>
        <fullName evidence="2">Uncharacterized protein</fullName>
    </submittedName>
</protein>
<organism evidence="2 3">
    <name type="scientific">Roseovarius litoreus</name>
    <dbReference type="NCBI Taxonomy" id="1155722"/>
    <lineage>
        <taxon>Bacteria</taxon>
        <taxon>Pseudomonadati</taxon>
        <taxon>Pseudomonadota</taxon>
        <taxon>Alphaproteobacteria</taxon>
        <taxon>Rhodobacterales</taxon>
        <taxon>Roseobacteraceae</taxon>
        <taxon>Roseovarius</taxon>
    </lineage>
</organism>
<sequence length="62" mass="7161">MASHDKDFRLFRQYVELTKTSPRQMADRSPQTEEAPAQGAPKDQSEAEWSLRRIERRVGSIA</sequence>
<proteinExistence type="predicted"/>
<evidence type="ECO:0000313" key="3">
    <source>
        <dbReference type="Proteomes" id="UP000322545"/>
    </source>
</evidence>
<evidence type="ECO:0000256" key="1">
    <source>
        <dbReference type="SAM" id="MobiDB-lite"/>
    </source>
</evidence>